<dbReference type="InterPro" id="IPR011704">
    <property type="entry name" value="ATPase_dyneun-rel_AAA"/>
</dbReference>
<dbReference type="AlphaFoldDB" id="A0A7G9G4H4"/>
<dbReference type="PANTHER" id="PTHR35023:SF1">
    <property type="entry name" value="MG-PROTOPORPHYRIN IX CHELATASE"/>
    <property type="match status" value="1"/>
</dbReference>
<comment type="similarity">
    <text evidence="1">Belongs to the Mg-chelatase subunits D/I family.</text>
</comment>
<dbReference type="InterPro" id="IPR036465">
    <property type="entry name" value="vWFA_dom_sf"/>
</dbReference>
<dbReference type="EMBL" id="CP060634">
    <property type="protein sequence ID" value="QNM05706.1"/>
    <property type="molecule type" value="Genomic_DNA"/>
</dbReference>
<name>A0A7G9G4H4_9FIRM</name>
<keyword evidence="5" id="KW-1185">Reference proteome</keyword>
<dbReference type="InterPro" id="IPR041628">
    <property type="entry name" value="ChlI/MoxR_AAA_lid"/>
</dbReference>
<evidence type="ECO:0000256" key="1">
    <source>
        <dbReference type="ARBA" id="ARBA00005799"/>
    </source>
</evidence>
<dbReference type="RefSeq" id="WP_249302937.1">
    <property type="nucleotide sequence ID" value="NZ_CP060634.1"/>
</dbReference>
<dbReference type="InterPro" id="IPR052989">
    <property type="entry name" value="Mg-chelatase_DI-like"/>
</dbReference>
<evidence type="ECO:0000259" key="3">
    <source>
        <dbReference type="PROSITE" id="PS50234"/>
    </source>
</evidence>
<feature type="compositionally biased region" description="Basic and acidic residues" evidence="2">
    <location>
        <begin position="276"/>
        <end position="301"/>
    </location>
</feature>
<dbReference type="Pfam" id="PF13519">
    <property type="entry name" value="VWA_2"/>
    <property type="match status" value="1"/>
</dbReference>
<protein>
    <submittedName>
        <fullName evidence="4">VWA domain-containing protein</fullName>
    </submittedName>
</protein>
<organism evidence="4 5">
    <name type="scientific">Qiania dongpingensis</name>
    <dbReference type="NCBI Taxonomy" id="2763669"/>
    <lineage>
        <taxon>Bacteria</taxon>
        <taxon>Bacillati</taxon>
        <taxon>Bacillota</taxon>
        <taxon>Clostridia</taxon>
        <taxon>Lachnospirales</taxon>
        <taxon>Lachnospiraceae</taxon>
        <taxon>Qiania</taxon>
    </lineage>
</organism>
<dbReference type="PROSITE" id="PS50234">
    <property type="entry name" value="VWFA"/>
    <property type="match status" value="1"/>
</dbReference>
<dbReference type="PANTHER" id="PTHR35023">
    <property type="entry name" value="CHELATASE-RELATED"/>
    <property type="match status" value="1"/>
</dbReference>
<dbReference type="InterPro" id="IPR041702">
    <property type="entry name" value="BchD/ChlD_VWA"/>
</dbReference>
<feature type="region of interest" description="Disordered" evidence="2">
    <location>
        <begin position="266"/>
        <end position="301"/>
    </location>
</feature>
<evidence type="ECO:0000313" key="4">
    <source>
        <dbReference type="EMBL" id="QNM05706.1"/>
    </source>
</evidence>
<dbReference type="Pfam" id="PF07728">
    <property type="entry name" value="AAA_5"/>
    <property type="match status" value="1"/>
</dbReference>
<dbReference type="Gene3D" id="1.10.8.80">
    <property type="entry name" value="Magnesium chelatase subunit I, C-Terminal domain"/>
    <property type="match status" value="1"/>
</dbReference>
<dbReference type="GO" id="GO:0005524">
    <property type="term" value="F:ATP binding"/>
    <property type="evidence" value="ECO:0007669"/>
    <property type="project" value="InterPro"/>
</dbReference>
<dbReference type="GO" id="GO:0016887">
    <property type="term" value="F:ATP hydrolysis activity"/>
    <property type="evidence" value="ECO:0007669"/>
    <property type="project" value="InterPro"/>
</dbReference>
<evidence type="ECO:0000313" key="5">
    <source>
        <dbReference type="Proteomes" id="UP000515823"/>
    </source>
</evidence>
<reference evidence="4 5" key="1">
    <citation type="submission" date="2020-08" db="EMBL/GenBank/DDBJ databases">
        <authorList>
            <person name="Liu C."/>
            <person name="Sun Q."/>
        </authorList>
    </citation>
    <scope>NUCLEOTIDE SEQUENCE [LARGE SCALE GENOMIC DNA]</scope>
    <source>
        <strain evidence="4 5">NSJ-38</strain>
    </source>
</reference>
<dbReference type="SUPFAM" id="SSF53300">
    <property type="entry name" value="vWA-like"/>
    <property type="match status" value="1"/>
</dbReference>
<dbReference type="KEGG" id="qdo:H9Q78_00595"/>
<evidence type="ECO:0000256" key="2">
    <source>
        <dbReference type="SAM" id="MobiDB-lite"/>
    </source>
</evidence>
<sequence>MGYPFSALVGNEKAKQALIYALINPAVGGVMLTGEKGTGKSTMVRGLAELDHNMKLYEVPLHTTRDRLYGCDDWESLTKDGRREHIPGILEQARGHLLYMDESNLLPDETAAGISAEAGNMVFIGTMNPEEGQVSPGFLDKFGLLVYMEGEKELRKRMQIIKRRLEYEEDPQKFCDRFRDKTQIIARNLDRARKRLHRIEITEGSKTLASELVKEAGCEGNHAELFLIQTARAAAAWGNGTMVTAAHLLEAAQYVFPHRGRHRLSEEWAEKSQGNEAEREKELKGSKKEEGTKTERGTDENLLKEEDLQAPSEVHPVNDWMKYGEKIHSANCTGRRIRADEMKGQGHVVKSRPGIPMSASDVAFGDTLLHAAFHSTGEKGAGEQKMAVRIKSEDIRLKVRSGKTGCYLLFAVDASASMGANERMAAVKGIVLSLLQNSYEKRDKIAMLIFQDREARLLLEFTNSVDLAASRLMELRTKGKTPLAEGIRLSYEILKGVLAKEKTVFPVLMLITDGRATAGEKAPYEEAVCQAERFASEAIRSIVIDTEQGYVRLGLAEQLADAMNGYRIPLEKLTESSDIFQDILNEIR</sequence>
<dbReference type="InterPro" id="IPR002035">
    <property type="entry name" value="VWF_A"/>
</dbReference>
<proteinExistence type="inferred from homology"/>
<dbReference type="SUPFAM" id="SSF52540">
    <property type="entry name" value="P-loop containing nucleoside triphosphate hydrolases"/>
    <property type="match status" value="1"/>
</dbReference>
<dbReference type="SMART" id="SM00327">
    <property type="entry name" value="VWA"/>
    <property type="match status" value="1"/>
</dbReference>
<dbReference type="Pfam" id="PF17863">
    <property type="entry name" value="AAA_lid_2"/>
    <property type="match status" value="1"/>
</dbReference>
<dbReference type="Proteomes" id="UP000515823">
    <property type="component" value="Chromosome"/>
</dbReference>
<dbReference type="CDD" id="cd00009">
    <property type="entry name" value="AAA"/>
    <property type="match status" value="1"/>
</dbReference>
<accession>A0A7G9G4H4</accession>
<dbReference type="Gene3D" id="3.40.50.410">
    <property type="entry name" value="von Willebrand factor, type A domain"/>
    <property type="match status" value="1"/>
</dbReference>
<feature type="domain" description="VWFA" evidence="3">
    <location>
        <begin position="407"/>
        <end position="587"/>
    </location>
</feature>
<dbReference type="Gene3D" id="3.40.50.300">
    <property type="entry name" value="P-loop containing nucleotide triphosphate hydrolases"/>
    <property type="match status" value="1"/>
</dbReference>
<gene>
    <name evidence="4" type="ORF">H9Q78_00595</name>
</gene>
<dbReference type="InterPro" id="IPR027417">
    <property type="entry name" value="P-loop_NTPase"/>
</dbReference>
<dbReference type="CDD" id="cd01451">
    <property type="entry name" value="vWA_Magnesium_chelatase"/>
    <property type="match status" value="1"/>
</dbReference>